<keyword evidence="2" id="KW-0812">Transmembrane</keyword>
<dbReference type="Gene3D" id="2.60.120.200">
    <property type="match status" value="3"/>
</dbReference>
<keyword evidence="3" id="KW-0732">Signal</keyword>
<reference evidence="5 6" key="1">
    <citation type="submission" date="2016-11" db="EMBL/GenBank/DDBJ databases">
        <title>The macronuclear genome of Stentor coeruleus: a giant cell with tiny introns.</title>
        <authorList>
            <person name="Slabodnick M."/>
            <person name="Ruby J.G."/>
            <person name="Reiff S.B."/>
            <person name="Swart E.C."/>
            <person name="Gosai S."/>
            <person name="Prabakaran S."/>
            <person name="Witkowska E."/>
            <person name="Larue G.E."/>
            <person name="Fisher S."/>
            <person name="Freeman R.M."/>
            <person name="Gunawardena J."/>
            <person name="Chu W."/>
            <person name="Stover N.A."/>
            <person name="Gregory B.D."/>
            <person name="Nowacki M."/>
            <person name="Derisi J."/>
            <person name="Roy S.W."/>
            <person name="Marshall W.F."/>
            <person name="Sood P."/>
        </authorList>
    </citation>
    <scope>NUCLEOTIDE SEQUENCE [LARGE SCALE GENOMIC DNA]</scope>
    <source>
        <strain evidence="5">WM001</strain>
    </source>
</reference>
<feature type="transmembrane region" description="Helical" evidence="2">
    <location>
        <begin position="1888"/>
        <end position="1913"/>
    </location>
</feature>
<comment type="caution">
    <text evidence="5">The sequence shown here is derived from an EMBL/GenBank/DDBJ whole genome shotgun (WGS) entry which is preliminary data.</text>
</comment>
<dbReference type="InterPro" id="IPR013320">
    <property type="entry name" value="ConA-like_dom_sf"/>
</dbReference>
<dbReference type="EMBL" id="MPUH01000131">
    <property type="protein sequence ID" value="OMJ89209.1"/>
    <property type="molecule type" value="Genomic_DNA"/>
</dbReference>
<feature type="transmembrane region" description="Helical" evidence="2">
    <location>
        <begin position="1942"/>
        <end position="1962"/>
    </location>
</feature>
<accession>A0A1R2CJK5</accession>
<keyword evidence="2" id="KW-0472">Membrane</keyword>
<dbReference type="InterPro" id="IPR001368">
    <property type="entry name" value="TNFR/NGFR_Cys_rich_reg"/>
</dbReference>
<dbReference type="SMART" id="SM00181">
    <property type="entry name" value="EGF"/>
    <property type="match status" value="7"/>
</dbReference>
<feature type="transmembrane region" description="Helical" evidence="2">
    <location>
        <begin position="1823"/>
        <end position="1843"/>
    </location>
</feature>
<feature type="chain" id="PRO_5013136718" description="4Fe-4S ferredoxin-type domain-containing protein" evidence="3">
    <location>
        <begin position="19"/>
        <end position="2205"/>
    </location>
</feature>
<feature type="transmembrane region" description="Helical" evidence="2">
    <location>
        <begin position="2033"/>
        <end position="2051"/>
    </location>
</feature>
<evidence type="ECO:0000313" key="5">
    <source>
        <dbReference type="EMBL" id="OMJ89209.1"/>
    </source>
</evidence>
<dbReference type="OrthoDB" id="300641at2759"/>
<dbReference type="InterPro" id="IPR009030">
    <property type="entry name" value="Growth_fac_rcpt_cys_sf"/>
</dbReference>
<name>A0A1R2CJK5_9CILI</name>
<dbReference type="SUPFAM" id="SSF49899">
    <property type="entry name" value="Concanavalin A-like lectins/glucanases"/>
    <property type="match status" value="4"/>
</dbReference>
<feature type="signal peptide" evidence="3">
    <location>
        <begin position="1"/>
        <end position="18"/>
    </location>
</feature>
<feature type="domain" description="4Fe-4S ferredoxin-type" evidence="4">
    <location>
        <begin position="1529"/>
        <end position="1559"/>
    </location>
</feature>
<dbReference type="PANTHER" id="PTHR15332:SF175">
    <property type="entry name" value="PROPROTEIN CONVERTASE SUBTILISIN_KEXIN TYPE 5-LIKE"/>
    <property type="match status" value="1"/>
</dbReference>
<feature type="transmembrane region" description="Helical" evidence="2">
    <location>
        <begin position="2119"/>
        <end position="2141"/>
    </location>
</feature>
<dbReference type="InterPro" id="IPR001791">
    <property type="entry name" value="Laminin_G"/>
</dbReference>
<keyword evidence="6" id="KW-1185">Reference proteome</keyword>
<dbReference type="InterPro" id="IPR017896">
    <property type="entry name" value="4Fe4S_Fe-S-bd"/>
</dbReference>
<gene>
    <name evidence="5" type="ORF">SteCoe_8686</name>
</gene>
<dbReference type="PANTHER" id="PTHR15332">
    <property type="entry name" value="PROPROTEIN CONVERTASE SUBTILISIN_KEXIN TYPE 5-LIKE"/>
    <property type="match status" value="1"/>
</dbReference>
<evidence type="ECO:0000259" key="4">
    <source>
        <dbReference type="PROSITE" id="PS51379"/>
    </source>
</evidence>
<dbReference type="Gene3D" id="2.10.220.10">
    <property type="entry name" value="Hormone Receptor, Insulin-like Growth Factor Receptor 1, Chain A, domain 2"/>
    <property type="match status" value="2"/>
</dbReference>
<dbReference type="SMART" id="SM00261">
    <property type="entry name" value="FU"/>
    <property type="match status" value="7"/>
</dbReference>
<keyword evidence="2" id="KW-1133">Transmembrane helix</keyword>
<feature type="transmembrane region" description="Helical" evidence="2">
    <location>
        <begin position="1968"/>
        <end position="1997"/>
    </location>
</feature>
<dbReference type="CDD" id="cd00064">
    <property type="entry name" value="FU"/>
    <property type="match status" value="1"/>
</dbReference>
<keyword evidence="1" id="KW-1015">Disulfide bond</keyword>
<evidence type="ECO:0000256" key="2">
    <source>
        <dbReference type="SAM" id="Phobius"/>
    </source>
</evidence>
<proteinExistence type="predicted"/>
<dbReference type="PROSITE" id="PS00652">
    <property type="entry name" value="TNFR_NGFR_1"/>
    <property type="match status" value="1"/>
</dbReference>
<dbReference type="InterPro" id="IPR006212">
    <property type="entry name" value="Furin_repeat"/>
</dbReference>
<sequence length="2205" mass="249383">MGKVLLAFPLLYITLATCCLNCLISSTTCLTCSTYYYLYNSKICLSSCPTGYTLNSVNCEDSASKTLFNLDFSLYSNISLTSIENFYTYEQERMSSPSSKTLSPTLDRGLYSNPKSAMYSSIKWIPGPDMTYEMWIYMMESGIVFQVLDSSTTNINIYISSSYLNYYVRLRSQLFESDDGIYTYSTGIPLQWNYIKIITNQVTSASVNVKIYVNNKLSQSTYNNYEFKLTYSSTWVIGSESLSSSSFEGFLYSFRIDTDVILSDLISISPPSCNISYYYTGSNCASCLSSCPNVPNCISSSTCSICASCEYCLGYNSSDCYCDGTLCCQSSCISCADSIYKCDICDDGYKITNGICKMDIVPDKIYQVFDGDFSGYYGSFRTGEDGLKYYFVNDPESLDPIPAYQRGLYFNSGRYLLYEADLILESSFAIGLWIKPTSGGVFYKGPELSYDLNAFKIQYLDISTLTSTLYNYTCNTASFTKWSYISLTVEAIGTDLLITSYLNNMQQSSNNFISSSFQDSSASSLILGKSSTANYTGFIYSISIWKQSIKNFAFEYYDEPCGPSLTSSCLNECSISSYFDRICYSCENSCGIGCVDSRESCTICKYYLCYGCSSFDATTCFKCSDNASGDPCKCNEKFFDSSDYNVCMPCYERCQKCSNDGFKCDTCNSTYLYTNGICLEKCPNGYSLSSSTCSKTSSLAFSIDLQTTLNLGKIDDFEIGADKKNDYPNFDDNDPWPAVSRGFYFHSKAYILKKDFIFSPFLTFNIWVMVVESGVILSKAGVFEFKSQSSSSGKIILTCMDGKTSETTISFSSSQWNYLSIDIEIYYGDDYSSLKYYKNNYLDKSETYSGFISDNSSNPVYIGSSLSSSSFIGFIAIIKIYSINGYYSNDYSLICSTCLKNTIITKDPYDNSYCSSECTKGCYRSSCFLCTDELCELCKDRATSTCTKCVINSSNSPCECDKGYYQEVSSCKLCYERCSECTSSGYFCKNCVSRWFFQDGLCLIQCSSGYTSSSSSSSCILSSEKVLDLDLKDYITLSSIGDIQIGSDNSNNYPEFEMYDPWPVKDRGYYFHSTASIQYSLILAPYFTISFWAMPIGDGNILIKNSDNLQVTINIANGKINFYLTKEANTLTVSTSYTTEKWNYYTVVLDSQQSYITAETYIGSIQKNQGSINTFIDDLKSTINIGYTSSSNSFEGFLWILRIYNAYKTDFSLLSPTNSCLLSQYPPNCLTCPSSCVKGCDNNYCNQCTDKLCFRCDKYSIPCIECSTYSSLINNICQCNDHYYNNTNICTLCYNFCNKCSGGYMDNCNSCYDNLDFIDNKICGICGIGYTLENGVCSLKSDSFFVLNFNNSVAGTIEDTASGVEILSGTSGEFYANSGPTDPVSSFLRGFYFNGTSSYLVISDKFILPYMFQLTLWVNLQSPSGVIIEKEGFSMYFLDGYLYIKFNLTQSVLLYQASSPIPFGTWHRIHFSLSLLGNTSTLAYYDKSLSEGYFIDYSPGATIGKGQLGYFHGFIYSLIIGIIQETRRISECLDTCEECLDNGYCIPSCPIDAYWIGPHYNNCTECSILCESGCRNEGTCSLCYDEKCIDCDSLDNQSNCFSCAYGTEYNDLCECLEGYIWDPFRLRCFVCRSDQFIENYECIDCPGLCMICKSLDICVECIENSHLVNNMCKCSPGYIGEESCDRHVLGIAFTVINDNDLLFDLSEALWKDLTSADIDVECNLIESWYLEKWSDRQYRIKITYANYPGKNDLVIVTFTNTAKVLSLTNATPNNYTYSIELNEVNQTDKILINEAKNQGQVMTTIITSTIIGASLFSNNPACLWSFINSIQMILFIILASVSIPPRSKGLMISLKNYNLFPNIFYYFTPQGKSHDITRAYELGYDSDSIIINIGSILTAFLFFIFLWFILILFRHLIQIRFYTKTRYIDYINKLIKDYKYGFFIRFWITNYLEFQIAALIGIVNLEYSTVYCIVNIIISALIIFSVLFSPILCAIAINKRTKRLETEQEEYDSKYGTLFYEFNIQKSAAISNFYAICLLRRAVYGFVLLFLKDYGIIQMTLILISTISFLLYLLLLRPFNEKFLNLFNIITEIGALIIFGLIFWLQFDSSDISHYNIDFAIYYTIYFIMSTEIFSSLVLTIKSLKEKADEWRNKNASTKVAPVLSIENEEKENDYFRKRFSRVEMLNRENSKTVSTKKFGSFFEE</sequence>
<organism evidence="5 6">
    <name type="scientific">Stentor coeruleus</name>
    <dbReference type="NCBI Taxonomy" id="5963"/>
    <lineage>
        <taxon>Eukaryota</taxon>
        <taxon>Sar</taxon>
        <taxon>Alveolata</taxon>
        <taxon>Ciliophora</taxon>
        <taxon>Postciliodesmatophora</taxon>
        <taxon>Heterotrichea</taxon>
        <taxon>Heterotrichida</taxon>
        <taxon>Stentoridae</taxon>
        <taxon>Stentor</taxon>
    </lineage>
</organism>
<evidence type="ECO:0000313" key="6">
    <source>
        <dbReference type="Proteomes" id="UP000187209"/>
    </source>
</evidence>
<evidence type="ECO:0000256" key="3">
    <source>
        <dbReference type="SAM" id="SignalP"/>
    </source>
</evidence>
<dbReference type="Proteomes" id="UP000187209">
    <property type="component" value="Unassembled WGS sequence"/>
</dbReference>
<dbReference type="InterPro" id="IPR000742">
    <property type="entry name" value="EGF"/>
</dbReference>
<evidence type="ECO:0000256" key="1">
    <source>
        <dbReference type="ARBA" id="ARBA00023157"/>
    </source>
</evidence>
<protein>
    <recommendedName>
        <fullName evidence="4">4Fe-4S ferredoxin-type domain-containing protein</fullName>
    </recommendedName>
</protein>
<dbReference type="CDD" id="cd00110">
    <property type="entry name" value="LamG"/>
    <property type="match status" value="1"/>
</dbReference>
<feature type="transmembrane region" description="Helical" evidence="2">
    <location>
        <begin position="2057"/>
        <end position="2076"/>
    </location>
</feature>
<dbReference type="PROSITE" id="PS51379">
    <property type="entry name" value="4FE4S_FER_2"/>
    <property type="match status" value="1"/>
</dbReference>
<feature type="transmembrane region" description="Helical" evidence="2">
    <location>
        <begin position="2083"/>
        <end position="2107"/>
    </location>
</feature>
<dbReference type="SUPFAM" id="SSF57184">
    <property type="entry name" value="Growth factor receptor domain"/>
    <property type="match status" value="6"/>
</dbReference>